<feature type="region of interest" description="Disordered" evidence="1">
    <location>
        <begin position="24"/>
        <end position="45"/>
    </location>
</feature>
<sequence length="342" mass="39467">MSNWMPKRHASSNMRDYLKNATLPKMPLAPSTPPMPPQKHKSHRNTLTVRPERYRKLHQIHLLTNSHFKDDVLTFMNKYVPAGSLGIPDVDPDTGERIAIPCPGYSIAWLQPPPLRHVEELGTVWIEQNVLRSAQRIIQMLPAFTDESTHWTMERPEVPDNDHSIFRHFAWTKSQDADSGLDPCDPTCSLVLSYQPPWVLSPQDFKQVTNLRAFPLIDLHKKNQRLNSAERVWGKLWDTCKQKNCRWFILTSYSQWAFGRFSRGWTRGFISEIFDINSKGPTTLQCVLYWMASSMEMPGVEGHRIAEVGSEPEYEHRELPCVVYDVMCKDPRAAFLLSLLAL</sequence>
<dbReference type="Proteomes" id="UP000294933">
    <property type="component" value="Unassembled WGS sequence"/>
</dbReference>
<evidence type="ECO:0000313" key="2">
    <source>
        <dbReference type="EMBL" id="TDL27451.1"/>
    </source>
</evidence>
<dbReference type="AlphaFoldDB" id="A0A4Y7QJQ5"/>
<proteinExistence type="predicted"/>
<keyword evidence="3" id="KW-1185">Reference proteome</keyword>
<dbReference type="OrthoDB" id="2579508at2759"/>
<protein>
    <submittedName>
        <fullName evidence="2">Uncharacterized protein</fullName>
    </submittedName>
</protein>
<organism evidence="2 3">
    <name type="scientific">Rickenella mellea</name>
    <dbReference type="NCBI Taxonomy" id="50990"/>
    <lineage>
        <taxon>Eukaryota</taxon>
        <taxon>Fungi</taxon>
        <taxon>Dikarya</taxon>
        <taxon>Basidiomycota</taxon>
        <taxon>Agaricomycotina</taxon>
        <taxon>Agaricomycetes</taxon>
        <taxon>Hymenochaetales</taxon>
        <taxon>Rickenellaceae</taxon>
        <taxon>Rickenella</taxon>
    </lineage>
</organism>
<evidence type="ECO:0000256" key="1">
    <source>
        <dbReference type="SAM" id="MobiDB-lite"/>
    </source>
</evidence>
<evidence type="ECO:0000313" key="3">
    <source>
        <dbReference type="Proteomes" id="UP000294933"/>
    </source>
</evidence>
<gene>
    <name evidence="2" type="ORF">BD410DRAFT_421136</name>
</gene>
<dbReference type="VEuPathDB" id="FungiDB:BD410DRAFT_421136"/>
<name>A0A4Y7QJQ5_9AGAM</name>
<dbReference type="EMBL" id="ML170159">
    <property type="protein sequence ID" value="TDL27451.1"/>
    <property type="molecule type" value="Genomic_DNA"/>
</dbReference>
<accession>A0A4Y7QJQ5</accession>
<reference evidence="2 3" key="1">
    <citation type="submission" date="2018-06" db="EMBL/GenBank/DDBJ databases">
        <title>A transcriptomic atlas of mushroom development highlights an independent origin of complex multicellularity.</title>
        <authorList>
            <consortium name="DOE Joint Genome Institute"/>
            <person name="Krizsan K."/>
            <person name="Almasi E."/>
            <person name="Merenyi Z."/>
            <person name="Sahu N."/>
            <person name="Viragh M."/>
            <person name="Koszo T."/>
            <person name="Mondo S."/>
            <person name="Kiss B."/>
            <person name="Balint B."/>
            <person name="Kues U."/>
            <person name="Barry K."/>
            <person name="Hegedus J.C."/>
            <person name="Henrissat B."/>
            <person name="Johnson J."/>
            <person name="Lipzen A."/>
            <person name="Ohm R."/>
            <person name="Nagy I."/>
            <person name="Pangilinan J."/>
            <person name="Yan J."/>
            <person name="Xiong Y."/>
            <person name="Grigoriev I.V."/>
            <person name="Hibbett D.S."/>
            <person name="Nagy L.G."/>
        </authorList>
    </citation>
    <scope>NUCLEOTIDE SEQUENCE [LARGE SCALE GENOMIC DNA]</scope>
    <source>
        <strain evidence="2 3">SZMC22713</strain>
    </source>
</reference>